<organism evidence="2 3">
    <name type="scientific">Phytophthora infestans</name>
    <name type="common">Potato late blight agent</name>
    <name type="synonym">Botrytis infestans</name>
    <dbReference type="NCBI Taxonomy" id="4787"/>
    <lineage>
        <taxon>Eukaryota</taxon>
        <taxon>Sar</taxon>
        <taxon>Stramenopiles</taxon>
        <taxon>Oomycota</taxon>
        <taxon>Peronosporomycetes</taxon>
        <taxon>Peronosporales</taxon>
        <taxon>Peronosporaceae</taxon>
        <taxon>Phytophthora</taxon>
    </lineage>
</organism>
<dbReference type="Proteomes" id="UP000602510">
    <property type="component" value="Unassembled WGS sequence"/>
</dbReference>
<name>A0A833WG03_PHYIN</name>
<protein>
    <submittedName>
        <fullName evidence="2">Uncharacterized protein</fullName>
    </submittedName>
</protein>
<feature type="compositionally biased region" description="Polar residues" evidence="1">
    <location>
        <begin position="579"/>
        <end position="602"/>
    </location>
</feature>
<accession>A0A833WG03</accession>
<proteinExistence type="predicted"/>
<sequence>MASRPLHPSNGNSSPARHTVVQRWINSVAPAPHSPKPTHFPVKRWPPPKVEDSPVIATPTPINKTTVTEPEVGKKSSTFQNARAVFEAKKSIAATPPPPPPPVRHGLTLTASPLAPVVKQHSSSSDLSASSCSTADSEADRKLEESLKEKQKPVPVSPVRAMLKRTESEAGVPTPSKPIAVNALIPLTKSYPPAQTQLPHDPSVILTTPKQAEQSPPDCYEIDPFHLLLPVEAVPTLPDEVISVYDSAAVDMEKNIKKVANKVLKKDKVRLEEFKVNSRLFGTDFMDAHAYLDTLIKDFGPIRALQLVPCLLSVQPSMVKCNALLLNAKNYLLRNKDELEHEVKSLRASSSRKIAVVVTGNELTAVTIDAVASKVSPAEAITQTHAVFFSNEVDNRVNLTGGDQNNFGSPAGDSTVSKNSSTTAPPSVPDAVFVSVPELVQNEPPRVLSEDVTTTNKDTKPEEPMPEPQVLQLSATLPPRINIAVSAQYQTPVTAPAVKKLAPSPVIENRAEADTVRDNEEEIRAENLFGKAIKPQENEQHSMHDNRYLDVPATPASPASSVRSFDEAESLFGERLSFSPRTNTSPGRQKSVTWGETKTMNLPAQKDTPVETKKKPAPLLFGLATAAAFDSDSESDFSD</sequence>
<gene>
    <name evidence="2" type="ORF">GN244_ATG07196</name>
</gene>
<dbReference type="AlphaFoldDB" id="A0A833WG03"/>
<comment type="caution">
    <text evidence="2">The sequence shown here is derived from an EMBL/GenBank/DDBJ whole genome shotgun (WGS) entry which is preliminary data.</text>
</comment>
<feature type="region of interest" description="Disordered" evidence="1">
    <location>
        <begin position="444"/>
        <end position="467"/>
    </location>
</feature>
<feature type="compositionally biased region" description="Low complexity" evidence="1">
    <location>
        <begin position="122"/>
        <end position="136"/>
    </location>
</feature>
<dbReference type="EMBL" id="WSZM01000139">
    <property type="protein sequence ID" value="KAF4040522.1"/>
    <property type="molecule type" value="Genomic_DNA"/>
</dbReference>
<keyword evidence="3" id="KW-1185">Reference proteome</keyword>
<reference evidence="2" key="1">
    <citation type="submission" date="2020-04" db="EMBL/GenBank/DDBJ databases">
        <title>Hybrid Assembly of Korean Phytophthora infestans isolates.</title>
        <authorList>
            <person name="Prokchorchik M."/>
            <person name="Lee Y."/>
            <person name="Seo J."/>
            <person name="Cho J.-H."/>
            <person name="Park Y.-E."/>
            <person name="Jang D.-C."/>
            <person name="Im J.-S."/>
            <person name="Choi J.-G."/>
            <person name="Park H.-J."/>
            <person name="Lee G.-B."/>
            <person name="Lee Y.-G."/>
            <person name="Hong S.-Y."/>
            <person name="Cho K."/>
            <person name="Sohn K.H."/>
        </authorList>
    </citation>
    <scope>NUCLEOTIDE SEQUENCE</scope>
    <source>
        <strain evidence="2">KR_1_A1</strain>
    </source>
</reference>
<evidence type="ECO:0000313" key="3">
    <source>
        <dbReference type="Proteomes" id="UP000602510"/>
    </source>
</evidence>
<feature type="compositionally biased region" description="Polar residues" evidence="1">
    <location>
        <begin position="399"/>
        <end position="425"/>
    </location>
</feature>
<evidence type="ECO:0000256" key="1">
    <source>
        <dbReference type="SAM" id="MobiDB-lite"/>
    </source>
</evidence>
<feature type="region of interest" description="Disordered" evidence="1">
    <location>
        <begin position="117"/>
        <end position="157"/>
    </location>
</feature>
<feature type="region of interest" description="Disordered" evidence="1">
    <location>
        <begin position="576"/>
        <end position="612"/>
    </location>
</feature>
<evidence type="ECO:0000313" key="2">
    <source>
        <dbReference type="EMBL" id="KAF4040522.1"/>
    </source>
</evidence>
<feature type="region of interest" description="Disordered" evidence="1">
    <location>
        <begin position="399"/>
        <end position="428"/>
    </location>
</feature>
<feature type="compositionally biased region" description="Basic and acidic residues" evidence="1">
    <location>
        <begin position="138"/>
        <end position="152"/>
    </location>
</feature>
<feature type="region of interest" description="Disordered" evidence="1">
    <location>
        <begin position="29"/>
        <end position="76"/>
    </location>
</feature>